<comment type="pathway">
    <text evidence="1 9">Isoprenoid biosynthesis; isopentenyl diphosphate biosynthesis via DXP pathway; isopentenyl diphosphate from 1-deoxy-D-xylulose 5-phosphate: step 1/6.</text>
</comment>
<feature type="binding site" evidence="9">
    <location>
        <position position="222"/>
    </location>
    <ligand>
        <name>1-deoxy-D-xylulose 5-phosphate</name>
        <dbReference type="ChEBI" id="CHEBI:57792"/>
    </ligand>
</feature>
<keyword evidence="5 9" id="KW-0560">Oxidoreductase</keyword>
<dbReference type="EMBL" id="FSQW01000002">
    <property type="protein sequence ID" value="SIO06030.1"/>
    <property type="molecule type" value="Genomic_DNA"/>
</dbReference>
<sequence>MTGSTRTISIFGATGSVGTSTLDLVRLNPDKYRVLALTANGNARALANLAKEFSAELAVITDPDRYEELKDLLAGTSTEAACGPEKLVEAAALGADWTMAAIVGCAGLPPTLAALKCGKTVALANKEALVSAGDLMMAEARSSDAVLLPVDSEHNAIFQCLQGGKINQVRKITLTASGGPFRTWTRDQMAPVTPEQAVAHPNWDMGAKISVDSATLMNKGLELIEAFHLFPVGLDNIDILVHPQSVIHSMVEYQDRSTLAQLGSPDMRIPIASALAWPERMETDSRPLNLAEIGQLDFEAPDHDRFPALGLARSAIEAGGVKPAILNAANEVAVAAFLDGAIQFLDITEIVSRVLSSYSPPQPISLADIFAADEESRCRAETVVEEMKV</sequence>
<dbReference type="InterPro" id="IPR013644">
    <property type="entry name" value="DXP_reductoisomerase_C"/>
</dbReference>
<evidence type="ECO:0000256" key="2">
    <source>
        <dbReference type="ARBA" id="ARBA00006825"/>
    </source>
</evidence>
<dbReference type="HAMAP" id="MF_00183">
    <property type="entry name" value="DXP_reductoisom"/>
    <property type="match status" value="1"/>
</dbReference>
<dbReference type="InterPro" id="IPR013512">
    <property type="entry name" value="DXP_reductoisomerase_N"/>
</dbReference>
<comment type="function">
    <text evidence="9">Catalyzes the NADPH-dependent rearrangement and reduction of 1-deoxy-D-xylulose-5-phosphate (DXP) to 2-C-methyl-D-erythritol 4-phosphate (MEP).</text>
</comment>
<evidence type="ECO:0000256" key="5">
    <source>
        <dbReference type="ARBA" id="ARBA00023002"/>
    </source>
</evidence>
<dbReference type="GO" id="GO:0051484">
    <property type="term" value="P:isopentenyl diphosphate biosynthetic process, methylerythritol 4-phosphate pathway involved in terpenoid biosynthetic process"/>
    <property type="evidence" value="ECO:0007669"/>
    <property type="project" value="TreeGrafter"/>
</dbReference>
<dbReference type="PIRSF" id="PIRSF006205">
    <property type="entry name" value="Dxp_reductismrs"/>
    <property type="match status" value="1"/>
</dbReference>
<evidence type="ECO:0000259" key="10">
    <source>
        <dbReference type="Pfam" id="PF02670"/>
    </source>
</evidence>
<dbReference type="InterPro" id="IPR003821">
    <property type="entry name" value="DXP_reductoisomerase"/>
</dbReference>
<feature type="binding site" evidence="9">
    <location>
        <position position="17"/>
    </location>
    <ligand>
        <name>NADPH</name>
        <dbReference type="ChEBI" id="CHEBI:57783"/>
    </ligand>
</feature>
<dbReference type="InterPro" id="IPR036291">
    <property type="entry name" value="NAD(P)-bd_dom_sf"/>
</dbReference>
<comment type="catalytic activity">
    <reaction evidence="8">
        <text>2-C-methyl-D-erythritol 4-phosphate + NADP(+) = 1-deoxy-D-xylulose 5-phosphate + NADPH + H(+)</text>
        <dbReference type="Rhea" id="RHEA:13717"/>
        <dbReference type="ChEBI" id="CHEBI:15378"/>
        <dbReference type="ChEBI" id="CHEBI:57783"/>
        <dbReference type="ChEBI" id="CHEBI:57792"/>
        <dbReference type="ChEBI" id="CHEBI:58262"/>
        <dbReference type="ChEBI" id="CHEBI:58349"/>
        <dbReference type="EC" id="1.1.1.267"/>
    </reaction>
    <physiologicalReaction direction="right-to-left" evidence="8">
        <dbReference type="Rhea" id="RHEA:13719"/>
    </physiologicalReaction>
</comment>
<keyword evidence="7 9" id="KW-0414">Isoprene biosynthesis</keyword>
<evidence type="ECO:0000313" key="14">
    <source>
        <dbReference type="Proteomes" id="UP000185192"/>
    </source>
</evidence>
<feature type="binding site" evidence="9">
    <location>
        <position position="218"/>
    </location>
    <ligand>
        <name>1-deoxy-D-xylulose 5-phosphate</name>
        <dbReference type="ChEBI" id="CHEBI:57792"/>
    </ligand>
</feature>
<evidence type="ECO:0000256" key="8">
    <source>
        <dbReference type="ARBA" id="ARBA00048543"/>
    </source>
</evidence>
<keyword evidence="9" id="KW-0460">Magnesium</keyword>
<organism evidence="13 14">
    <name type="scientific">Parasphingorhabdus marina DSM 22363</name>
    <dbReference type="NCBI Taxonomy" id="1123272"/>
    <lineage>
        <taxon>Bacteria</taxon>
        <taxon>Pseudomonadati</taxon>
        <taxon>Pseudomonadota</taxon>
        <taxon>Alphaproteobacteria</taxon>
        <taxon>Sphingomonadales</taxon>
        <taxon>Sphingomonadaceae</taxon>
        <taxon>Parasphingorhabdus</taxon>
    </lineage>
</organism>
<keyword evidence="14" id="KW-1185">Reference proteome</keyword>
<dbReference type="UniPathway" id="UPA00056">
    <property type="reaction ID" value="UER00092"/>
</dbReference>
<dbReference type="AlphaFoldDB" id="A0A1N6GER7"/>
<dbReference type="Proteomes" id="UP000185192">
    <property type="component" value="Unassembled WGS sequence"/>
</dbReference>
<dbReference type="RefSeq" id="WP_074205769.1">
    <property type="nucleotide sequence ID" value="NZ_FSQW01000002.1"/>
</dbReference>
<dbReference type="PANTHER" id="PTHR30525">
    <property type="entry name" value="1-DEOXY-D-XYLULOSE 5-PHOSPHATE REDUCTOISOMERASE"/>
    <property type="match status" value="1"/>
</dbReference>
<dbReference type="NCBIfam" id="NF009114">
    <property type="entry name" value="PRK12464.1"/>
    <property type="match status" value="1"/>
</dbReference>
<dbReference type="InterPro" id="IPR036169">
    <property type="entry name" value="DXPR_C_sf"/>
</dbReference>
<feature type="binding site" evidence="9">
    <location>
        <position position="200"/>
    </location>
    <ligand>
        <name>1-deoxy-D-xylulose 5-phosphate</name>
        <dbReference type="ChEBI" id="CHEBI:57792"/>
    </ligand>
</feature>
<comment type="cofactor">
    <cofactor evidence="9">
        <name>Mg(2+)</name>
        <dbReference type="ChEBI" id="CHEBI:18420"/>
    </cofactor>
    <cofactor evidence="9">
        <name>Mn(2+)</name>
        <dbReference type="ChEBI" id="CHEBI:29035"/>
    </cofactor>
</comment>
<evidence type="ECO:0000256" key="9">
    <source>
        <dbReference type="HAMAP-Rule" id="MF_00183"/>
    </source>
</evidence>
<dbReference type="Gene3D" id="1.10.1740.10">
    <property type="match status" value="1"/>
</dbReference>
<keyword evidence="4 9" id="KW-0521">NADP</keyword>
<evidence type="ECO:0000256" key="4">
    <source>
        <dbReference type="ARBA" id="ARBA00022857"/>
    </source>
</evidence>
<protein>
    <recommendedName>
        <fullName evidence="9">1-deoxy-D-xylulose 5-phosphate reductoisomerase</fullName>
        <shortName evidence="9">DXP reductoisomerase</shortName>
        <ecNumber evidence="9">1.1.1.267</ecNumber>
    </recommendedName>
    <alternativeName>
        <fullName evidence="9">1-deoxyxylulose-5-phosphate reductoisomerase</fullName>
    </alternativeName>
    <alternativeName>
        <fullName evidence="9">2-C-methyl-D-erythritol 4-phosphate synthase</fullName>
    </alternativeName>
</protein>
<dbReference type="Gene3D" id="3.40.50.720">
    <property type="entry name" value="NAD(P)-binding Rossmann-like Domain"/>
    <property type="match status" value="1"/>
</dbReference>
<feature type="domain" description="DXP reductoisomerase C-terminal" evidence="12">
    <location>
        <begin position="262"/>
        <end position="377"/>
    </location>
</feature>
<feature type="domain" description="1-deoxy-D-xylulose 5-phosphate reductoisomerase C-terminal" evidence="11">
    <location>
        <begin position="147"/>
        <end position="230"/>
    </location>
</feature>
<comment type="caution">
    <text evidence="9">Lacks conserved residue(s) required for the propagation of feature annotation.</text>
</comment>
<dbReference type="Pfam" id="PF13288">
    <property type="entry name" value="DXPR_C"/>
    <property type="match status" value="1"/>
</dbReference>
<evidence type="ECO:0000313" key="13">
    <source>
        <dbReference type="EMBL" id="SIO06030.1"/>
    </source>
</evidence>
<reference evidence="14" key="1">
    <citation type="submission" date="2016-11" db="EMBL/GenBank/DDBJ databases">
        <authorList>
            <person name="Varghese N."/>
            <person name="Submissions S."/>
        </authorList>
    </citation>
    <scope>NUCLEOTIDE SEQUENCE [LARGE SCALE GENOMIC DNA]</scope>
    <source>
        <strain evidence="14">DSM 22363</strain>
    </source>
</reference>
<feature type="binding site" evidence="9">
    <location>
        <position position="16"/>
    </location>
    <ligand>
        <name>NADPH</name>
        <dbReference type="ChEBI" id="CHEBI:57783"/>
    </ligand>
</feature>
<evidence type="ECO:0000259" key="12">
    <source>
        <dbReference type="Pfam" id="PF13288"/>
    </source>
</evidence>
<feature type="binding site" evidence="9">
    <location>
        <position position="153"/>
    </location>
    <ligand>
        <name>Mn(2+)</name>
        <dbReference type="ChEBI" id="CHEBI:29035"/>
    </ligand>
</feature>
<dbReference type="PANTHER" id="PTHR30525:SF0">
    <property type="entry name" value="1-DEOXY-D-XYLULOSE 5-PHOSPHATE REDUCTOISOMERASE, CHLOROPLASTIC"/>
    <property type="match status" value="1"/>
</dbReference>
<keyword evidence="13" id="KW-0413">Isomerase</keyword>
<evidence type="ECO:0000256" key="6">
    <source>
        <dbReference type="ARBA" id="ARBA00023211"/>
    </source>
</evidence>
<dbReference type="InterPro" id="IPR026877">
    <property type="entry name" value="DXPR_C"/>
</dbReference>
<keyword evidence="3 9" id="KW-0479">Metal-binding</keyword>
<feature type="binding site" evidence="9">
    <location>
        <position position="222"/>
    </location>
    <ligand>
        <name>Mn(2+)</name>
        <dbReference type="ChEBI" id="CHEBI:29035"/>
    </ligand>
</feature>
<evidence type="ECO:0000259" key="11">
    <source>
        <dbReference type="Pfam" id="PF08436"/>
    </source>
</evidence>
<keyword evidence="6 9" id="KW-0464">Manganese</keyword>
<dbReference type="NCBIfam" id="TIGR00243">
    <property type="entry name" value="Dxr"/>
    <property type="match status" value="1"/>
</dbReference>
<comment type="similarity">
    <text evidence="2 9">Belongs to the DXR family.</text>
</comment>
<feature type="binding site" evidence="9">
    <location>
        <position position="15"/>
    </location>
    <ligand>
        <name>NADPH</name>
        <dbReference type="ChEBI" id="CHEBI:57783"/>
    </ligand>
</feature>
<dbReference type="GO" id="GO:0070402">
    <property type="term" value="F:NADPH binding"/>
    <property type="evidence" value="ECO:0007669"/>
    <property type="project" value="InterPro"/>
</dbReference>
<gene>
    <name evidence="9" type="primary">dxr</name>
    <name evidence="13" type="ORF">SAMN02745824_2798</name>
</gene>
<dbReference type="SUPFAM" id="SSF55347">
    <property type="entry name" value="Glyceraldehyde-3-phosphate dehydrogenase-like, C-terminal domain"/>
    <property type="match status" value="1"/>
</dbReference>
<feature type="binding site" evidence="9">
    <location>
        <position position="213"/>
    </location>
    <ligand>
        <name>1-deoxy-D-xylulose 5-phosphate</name>
        <dbReference type="ChEBI" id="CHEBI:57792"/>
    </ligand>
</feature>
<feature type="binding site" evidence="9">
    <location>
        <position position="14"/>
    </location>
    <ligand>
        <name>NADPH</name>
        <dbReference type="ChEBI" id="CHEBI:57783"/>
    </ligand>
</feature>
<feature type="binding site" evidence="9">
    <location>
        <position position="126"/>
    </location>
    <ligand>
        <name>1-deoxy-D-xylulose 5-phosphate</name>
        <dbReference type="ChEBI" id="CHEBI:57792"/>
    </ligand>
</feature>
<evidence type="ECO:0000256" key="1">
    <source>
        <dbReference type="ARBA" id="ARBA00005094"/>
    </source>
</evidence>
<feature type="binding site" evidence="9">
    <location>
        <position position="127"/>
    </location>
    <ligand>
        <name>NADPH</name>
        <dbReference type="ChEBI" id="CHEBI:57783"/>
    </ligand>
</feature>
<accession>A0A1N6GER7</accession>
<dbReference type="SUPFAM" id="SSF69055">
    <property type="entry name" value="1-deoxy-D-xylulose-5-phosphate reductoisomerase, C-terminal domain"/>
    <property type="match status" value="1"/>
</dbReference>
<evidence type="ECO:0000256" key="3">
    <source>
        <dbReference type="ARBA" id="ARBA00022723"/>
    </source>
</evidence>
<feature type="binding site" evidence="9">
    <location>
        <position position="151"/>
    </location>
    <ligand>
        <name>Mn(2+)</name>
        <dbReference type="ChEBI" id="CHEBI:29035"/>
    </ligand>
</feature>
<feature type="binding site" evidence="9">
    <location>
        <position position="42"/>
    </location>
    <ligand>
        <name>NADPH</name>
        <dbReference type="ChEBI" id="CHEBI:57783"/>
    </ligand>
</feature>
<name>A0A1N6GER7_9SPHN</name>
<evidence type="ECO:0000256" key="7">
    <source>
        <dbReference type="ARBA" id="ARBA00023229"/>
    </source>
</evidence>
<feature type="domain" description="1-deoxy-D-xylulose 5-phosphate reductoisomerase N-terminal" evidence="10">
    <location>
        <begin position="8"/>
        <end position="133"/>
    </location>
</feature>
<dbReference type="GO" id="GO:0030604">
    <property type="term" value="F:1-deoxy-D-xylulose-5-phosphate reductoisomerase activity"/>
    <property type="evidence" value="ECO:0007669"/>
    <property type="project" value="UniProtKB-UniRule"/>
</dbReference>
<feature type="binding site" evidence="9">
    <location>
        <position position="219"/>
    </location>
    <ligand>
        <name>1-deoxy-D-xylulose 5-phosphate</name>
        <dbReference type="ChEBI" id="CHEBI:57792"/>
    </ligand>
</feature>
<dbReference type="Pfam" id="PF02670">
    <property type="entry name" value="DXP_reductoisom"/>
    <property type="match status" value="1"/>
</dbReference>
<dbReference type="GO" id="GO:0030145">
    <property type="term" value="F:manganese ion binding"/>
    <property type="evidence" value="ECO:0007669"/>
    <property type="project" value="TreeGrafter"/>
</dbReference>
<feature type="binding site" evidence="9">
    <location>
        <position position="153"/>
    </location>
    <ligand>
        <name>1-deoxy-D-xylulose 5-phosphate</name>
        <dbReference type="ChEBI" id="CHEBI:57792"/>
    </ligand>
</feature>
<dbReference type="OrthoDB" id="9806546at2"/>
<feature type="binding site" evidence="9">
    <location>
        <position position="152"/>
    </location>
    <ligand>
        <name>1-deoxy-D-xylulose 5-phosphate</name>
        <dbReference type="ChEBI" id="CHEBI:57792"/>
    </ligand>
</feature>
<feature type="binding site" evidence="9">
    <location>
        <position position="177"/>
    </location>
    <ligand>
        <name>1-deoxy-D-xylulose 5-phosphate</name>
        <dbReference type="ChEBI" id="CHEBI:57792"/>
    </ligand>
</feature>
<proteinExistence type="inferred from homology"/>
<dbReference type="EC" id="1.1.1.267" evidence="9"/>
<dbReference type="FunFam" id="3.40.50.720:FF:000045">
    <property type="entry name" value="1-deoxy-D-xylulose 5-phosphate reductoisomerase"/>
    <property type="match status" value="1"/>
</dbReference>
<dbReference type="SUPFAM" id="SSF51735">
    <property type="entry name" value="NAD(P)-binding Rossmann-fold domains"/>
    <property type="match status" value="1"/>
</dbReference>
<dbReference type="Pfam" id="PF08436">
    <property type="entry name" value="DXP_redisom_C"/>
    <property type="match status" value="1"/>
</dbReference>
<feature type="binding site" evidence="9">
    <location>
        <position position="125"/>
    </location>
    <ligand>
        <name>NADPH</name>
        <dbReference type="ChEBI" id="CHEBI:57783"/>
    </ligand>
</feature>
<dbReference type="GO" id="GO:0016853">
    <property type="term" value="F:isomerase activity"/>
    <property type="evidence" value="ECO:0007669"/>
    <property type="project" value="UniProtKB-KW"/>
</dbReference>
<dbReference type="STRING" id="1123272.SAMN02745824_2798"/>
<feature type="binding site" evidence="9">
    <location>
        <position position="206"/>
    </location>
    <ligand>
        <name>NADPH</name>
        <dbReference type="ChEBI" id="CHEBI:57783"/>
    </ligand>
</feature>